<proteinExistence type="predicted"/>
<evidence type="ECO:0000313" key="3">
    <source>
        <dbReference type="Proteomes" id="UP000187203"/>
    </source>
</evidence>
<evidence type="ECO:0000256" key="1">
    <source>
        <dbReference type="SAM" id="MobiDB-lite"/>
    </source>
</evidence>
<dbReference type="AlphaFoldDB" id="A0A1R3GPH6"/>
<reference evidence="3" key="1">
    <citation type="submission" date="2013-09" db="EMBL/GenBank/DDBJ databases">
        <title>Corchorus olitorius genome sequencing.</title>
        <authorList>
            <person name="Alam M."/>
            <person name="Haque M.S."/>
            <person name="Islam M.S."/>
            <person name="Emdad E.M."/>
            <person name="Islam M.M."/>
            <person name="Ahmed B."/>
            <person name="Halim A."/>
            <person name="Hossen Q.M.M."/>
            <person name="Hossain M.Z."/>
            <person name="Ahmed R."/>
            <person name="Khan M.M."/>
            <person name="Islam R."/>
            <person name="Rashid M.M."/>
            <person name="Khan S.A."/>
            <person name="Rahman M.S."/>
            <person name="Alam M."/>
            <person name="Yahiya A.S."/>
            <person name="Khan M.S."/>
            <person name="Azam M.S."/>
            <person name="Haque T."/>
            <person name="Lashkar M.Z.H."/>
            <person name="Akhand A.I."/>
            <person name="Morshed G."/>
            <person name="Roy S."/>
            <person name="Uddin K.S."/>
            <person name="Rabeya T."/>
            <person name="Hossain A.S."/>
            <person name="Chowdhury A."/>
            <person name="Snigdha A.R."/>
            <person name="Mortoza M.S."/>
            <person name="Matin S.A."/>
            <person name="Hoque S.M.E."/>
            <person name="Islam M.K."/>
            <person name="Roy D.K."/>
            <person name="Haider R."/>
            <person name="Moosa M.M."/>
            <person name="Elias S.M."/>
            <person name="Hasan A.M."/>
            <person name="Jahan S."/>
            <person name="Shafiuddin M."/>
            <person name="Mahmood N."/>
            <person name="Shommy N.S."/>
        </authorList>
    </citation>
    <scope>NUCLEOTIDE SEQUENCE [LARGE SCALE GENOMIC DNA]</scope>
    <source>
        <strain evidence="3">cv. O-4</strain>
    </source>
</reference>
<dbReference type="Proteomes" id="UP000187203">
    <property type="component" value="Unassembled WGS sequence"/>
</dbReference>
<protein>
    <submittedName>
        <fullName evidence="2">Uncharacterized protein</fullName>
    </submittedName>
</protein>
<accession>A0A1R3GPH6</accession>
<organism evidence="2 3">
    <name type="scientific">Corchorus olitorius</name>
    <dbReference type="NCBI Taxonomy" id="93759"/>
    <lineage>
        <taxon>Eukaryota</taxon>
        <taxon>Viridiplantae</taxon>
        <taxon>Streptophyta</taxon>
        <taxon>Embryophyta</taxon>
        <taxon>Tracheophyta</taxon>
        <taxon>Spermatophyta</taxon>
        <taxon>Magnoliopsida</taxon>
        <taxon>eudicotyledons</taxon>
        <taxon>Gunneridae</taxon>
        <taxon>Pentapetalae</taxon>
        <taxon>rosids</taxon>
        <taxon>malvids</taxon>
        <taxon>Malvales</taxon>
        <taxon>Malvaceae</taxon>
        <taxon>Grewioideae</taxon>
        <taxon>Apeibeae</taxon>
        <taxon>Corchorus</taxon>
    </lineage>
</organism>
<sequence length="169" mass="19096">MRWGSRFVSVLWSSLNQEFGGFTKENWRKGLPFSNALASEPSTIDSPFLVLALFAQANSAKQVGLDRQVQFRDSQQPMSYYPLAIYPFFSVLAKSKRAEGTSPNRRREGDQYALNPRPPILSWVDSPSSYGMENCMDADTSEFGPWMMVQRRKPRNVANKVTGDSNGKD</sequence>
<dbReference type="EMBL" id="AWUE01022005">
    <property type="protein sequence ID" value="OMO59993.1"/>
    <property type="molecule type" value="Genomic_DNA"/>
</dbReference>
<feature type="region of interest" description="Disordered" evidence="1">
    <location>
        <begin position="99"/>
        <end position="118"/>
    </location>
</feature>
<gene>
    <name evidence="2" type="ORF">COLO4_33973</name>
</gene>
<comment type="caution">
    <text evidence="2">The sequence shown here is derived from an EMBL/GenBank/DDBJ whole genome shotgun (WGS) entry which is preliminary data.</text>
</comment>
<name>A0A1R3GPH6_9ROSI</name>
<evidence type="ECO:0000313" key="2">
    <source>
        <dbReference type="EMBL" id="OMO59993.1"/>
    </source>
</evidence>
<keyword evidence="3" id="KW-1185">Reference proteome</keyword>